<dbReference type="InterPro" id="IPR001599">
    <property type="entry name" value="Macroglobln_a2"/>
</dbReference>
<dbReference type="SMART" id="SM01359">
    <property type="entry name" value="A2M_N_2"/>
    <property type="match status" value="1"/>
</dbReference>
<dbReference type="InterPro" id="IPR011625">
    <property type="entry name" value="A2M_N_BRD"/>
</dbReference>
<dbReference type="InterPro" id="IPR002890">
    <property type="entry name" value="MG2"/>
</dbReference>
<dbReference type="Pfam" id="PF07703">
    <property type="entry name" value="A2M_BRD"/>
    <property type="match status" value="1"/>
</dbReference>
<dbReference type="Gene3D" id="1.50.10.20">
    <property type="match status" value="1"/>
</dbReference>
<dbReference type="Gene3D" id="2.60.40.10">
    <property type="entry name" value="Immunoglobulins"/>
    <property type="match status" value="1"/>
</dbReference>
<dbReference type="InterPro" id="IPR041246">
    <property type="entry name" value="Bact_MG10"/>
</dbReference>
<evidence type="ECO:0008006" key="7">
    <source>
        <dbReference type="Google" id="ProtNLM"/>
    </source>
</evidence>
<dbReference type="Pfam" id="PF17973">
    <property type="entry name" value="bMG10"/>
    <property type="match status" value="1"/>
</dbReference>
<dbReference type="Gene3D" id="2.60.40.3710">
    <property type="match status" value="1"/>
</dbReference>
<sequence length="1843" mass="206101">MKSFTEVMNKLFIYFALILFVLGCQNKENSSHSPFHPAISAFTSGQISAKSPIMIEFANPVSTAAAGEQVPAEIISFTPSIKGTATWSDNRTIVFNPFEILPSGKSFKCKVNLRSLFPNEKESFYFTFQTIPQNSWITTEFIGPKTVADYNTYQAVFKITLADIAENKMVEDNIDIDFNGEKLSPQWTHIDGRNHRLTINGIKRGPEEQELIITVNKGPLSPEKNKQLSVVIPPINTFKILSAQLSNSPRKIITVTFSDPIDPAQNISGLFRLSNHDLDWSLDNNVVELYPDEKISGEHTLVILPDIKSLTGQKLPGSAEFTFSFTTDMPAVEIIGDGTILPGTNGWFLPFKAVSLKAVRVRIIKIYEHNIGHFLQVNRLNGETQLKRAGRLVHKQRINLDTDPTRNLLNWNTFSLDLSRFIQPDPGAIYRVELGFEKTDAILPCTNQSSGITNTSEQPDPEEGFWDDAENYYAVYPYYYGPNFNWYERNDPCSDSYYSRDRWVTRNVLSSNIGLLVKAGTNQQLLVTATDLITAHPLEKVDIDIFNLQMVKIGSGTTGKDGQVWVKIDGTPFLLIAKQGKQRGYLRLDKGQALPTDRFDVAGEQVKQGLRGFIFGERGVWRPGDSLFISFMPIENEPGTLPEGHPVTLELTDPRGRLVYRQTQSQPENRLYTFRTKTNPDSPTGFWLARIFVGGVTFEKSIRIEAFRPNRLKVQLTTPEAILNAGSTENFKISSEWLHGSPAKDLKTDVHLNLIPAKTSFNNYQSFIFDDPTRSINESEITIFEGVLNSEGQSSFQYKIPHINRAPGLIKGNFSIRVFEKSGTFSIGTKSALISPYKTYTGIRIPKGDDRGFLLTDQDHQIDVVTVNAKGQPVGQQKVQYSIYKINWRWWWEKTDEDLGRYISSNSSHIIDKGIITTDNEGKGHLNFRINKPDWGRYLIRMVNPESGHSTAATVRVDWPGWAREAHEGDGASQLAISSDKLSYDVGEQITVTFPSSNVGKALVSIESGSNILRTWWVDPKPKQTEITFEATPDMAPNIYVNITLIQPFGQTVNNRPLRLYGIIPIMVKDPNTLLSPVIQTPSSWEPGKEAVIKVSEAQNKEMSYVLAVVDEGLLDITGYATPDPWTRFNSRQALGVNTWDLFDDVIGAFGGKIEQIFSVGGDLSLSEDKGKLSTQRFEPMVKFFGPYQLNNREKNEHRFKVPAYTGSVRVMLIGTNGHATGSSETIVKVKKPLMVWAAMPRLLGPNEKLWLPVTVFASETNIKKVTVSLSGSHHFSIEDNAEKTVSFDTPGEKTIYFKISTTSSLGVSKLMISASGNNYQDNLTKQLEIKLPNPSVTKTAFSVIKPGTSIHIPYNLPGIKGTNTLKLEAANIPPINIAERLNFLVTYPHGCIEQIVSGAFPQLYLNNITELSDTLRHEVQNNIASVLQQLKAYQTPDGGFSYWPGQSQSDDWGSSFVGHFMLEAEKKGYPIQPNLMNGWIKWQKNRASNWLPRPESTSYSSEQMIQAYRLFTLALAGEPATTAMNRLQQQSNLIPQARWLLAGAYALAGMSEVAEKIMDHTPMINTTNLIPHTYGSSLRDKAILIYTLNLLNRKEVALPLIQEISKALSSKQWYSTQTTAWSLLSILAFSDNNKYESSLHFSYSLNNGANITVGTDKPLAQRTLHIGSNLNGEVKVTNHSSKELFITLLMQGTPANIDTTEWSKNIFIERRFVTLDDKPLNPHQIEQGTDIKYIIKVTNPGSAGDASHLALTTMIPSGWEIRNSRLEGIHISGNDQPDYQDIRDDRVLTYFNLPAGSTKQFVILVHAAFPGSFYLPPITVEDMYNNSINAKTSGLMTTITKP</sequence>
<evidence type="ECO:0000259" key="4">
    <source>
        <dbReference type="SMART" id="SM01360"/>
    </source>
</evidence>
<dbReference type="InterPro" id="IPR047565">
    <property type="entry name" value="Alpha-macroglob_thiol-ester_cl"/>
</dbReference>
<dbReference type="SUPFAM" id="SSF48239">
    <property type="entry name" value="Terpenoid cyclases/Protein prenyltransferases"/>
    <property type="match status" value="1"/>
</dbReference>
<evidence type="ECO:0000259" key="3">
    <source>
        <dbReference type="SMART" id="SM01359"/>
    </source>
</evidence>
<dbReference type="Gene3D" id="2.60.40.1930">
    <property type="match status" value="1"/>
</dbReference>
<dbReference type="FunCoup" id="A0A1I2ENX2">
    <property type="interactions" value="89"/>
</dbReference>
<dbReference type="Pfam" id="PF17972">
    <property type="entry name" value="bMG5"/>
    <property type="match status" value="1"/>
</dbReference>
<feature type="domain" description="Alpha-2-macroglobulin" evidence="4">
    <location>
        <begin position="1182"/>
        <end position="1270"/>
    </location>
</feature>
<dbReference type="InParanoid" id="A0A1I2ENX2"/>
<evidence type="ECO:0000256" key="2">
    <source>
        <dbReference type="ARBA" id="ARBA00022729"/>
    </source>
</evidence>
<name>A0A1I2ENX2_9BACT</name>
<dbReference type="OrthoDB" id="9767116at2"/>
<evidence type="ECO:0000313" key="5">
    <source>
        <dbReference type="EMBL" id="SFE94041.1"/>
    </source>
</evidence>
<dbReference type="PANTHER" id="PTHR40094">
    <property type="entry name" value="ALPHA-2-MACROGLOBULIN HOMOLOG"/>
    <property type="match status" value="1"/>
</dbReference>
<dbReference type="InterPro" id="IPR011626">
    <property type="entry name" value="Alpha-macroglobulin_TED"/>
</dbReference>
<dbReference type="InterPro" id="IPR008930">
    <property type="entry name" value="Terpenoid_cyclase/PrenylTrfase"/>
</dbReference>
<dbReference type="RefSeq" id="WP_010528775.1">
    <property type="nucleotide sequence ID" value="NZ_AFSL01000096.1"/>
</dbReference>
<dbReference type="Pfam" id="PF01835">
    <property type="entry name" value="MG2"/>
    <property type="match status" value="1"/>
</dbReference>
<organism evidence="5 6">
    <name type="scientific">Thermophagus xiamenensis</name>
    <dbReference type="NCBI Taxonomy" id="385682"/>
    <lineage>
        <taxon>Bacteria</taxon>
        <taxon>Pseudomonadati</taxon>
        <taxon>Bacteroidota</taxon>
        <taxon>Bacteroidia</taxon>
        <taxon>Marinilabiliales</taxon>
        <taxon>Marinilabiliaceae</taxon>
        <taxon>Thermophagus</taxon>
    </lineage>
</organism>
<dbReference type="InterPro" id="IPR021868">
    <property type="entry name" value="Alpha_2_Macroglob_MG3"/>
</dbReference>
<dbReference type="GO" id="GO:0004866">
    <property type="term" value="F:endopeptidase inhibitor activity"/>
    <property type="evidence" value="ECO:0007669"/>
    <property type="project" value="InterPro"/>
</dbReference>
<gene>
    <name evidence="5" type="ORF">SAMN05444380_12336</name>
</gene>
<dbReference type="InterPro" id="IPR041203">
    <property type="entry name" value="Bact_A2M_MG5"/>
</dbReference>
<dbReference type="Proteomes" id="UP000181976">
    <property type="component" value="Unassembled WGS sequence"/>
</dbReference>
<dbReference type="SMART" id="SM01419">
    <property type="entry name" value="Thiol-ester_cl"/>
    <property type="match status" value="1"/>
</dbReference>
<feature type="domain" description="Alpha-2-macroglobulin bait region" evidence="3">
    <location>
        <begin position="975"/>
        <end position="1117"/>
    </location>
</feature>
<dbReference type="PANTHER" id="PTHR40094:SF1">
    <property type="entry name" value="UBIQUITIN DOMAIN-CONTAINING PROTEIN"/>
    <property type="match status" value="1"/>
</dbReference>
<dbReference type="Pfam" id="PF11974">
    <property type="entry name" value="bMG3"/>
    <property type="match status" value="1"/>
</dbReference>
<protein>
    <recommendedName>
        <fullName evidence="7">Alpha-2-macroglobulin</fullName>
    </recommendedName>
</protein>
<dbReference type="InterPro" id="IPR051802">
    <property type="entry name" value="YfhM-like"/>
</dbReference>
<dbReference type="EMBL" id="FONA01000023">
    <property type="protein sequence ID" value="SFE94041.1"/>
    <property type="molecule type" value="Genomic_DNA"/>
</dbReference>
<dbReference type="eggNOG" id="COG2373">
    <property type="taxonomic scope" value="Bacteria"/>
</dbReference>
<comment type="similarity">
    <text evidence="1">Belongs to the protease inhibitor I39 (alpha-2-macroglobulin) family. Bacterial alpha-2-macroglobulin subfamily.</text>
</comment>
<dbReference type="SMART" id="SM01360">
    <property type="entry name" value="A2M"/>
    <property type="match status" value="1"/>
</dbReference>
<reference evidence="5 6" key="1">
    <citation type="submission" date="2016-10" db="EMBL/GenBank/DDBJ databases">
        <authorList>
            <person name="de Groot N.N."/>
        </authorList>
    </citation>
    <scope>NUCLEOTIDE SEQUENCE [LARGE SCALE GENOMIC DNA]</scope>
    <source>
        <strain evidence="5 6">DSM 19012</strain>
    </source>
</reference>
<keyword evidence="2" id="KW-0732">Signal</keyword>
<dbReference type="PROSITE" id="PS51257">
    <property type="entry name" value="PROKAR_LIPOPROTEIN"/>
    <property type="match status" value="1"/>
</dbReference>
<dbReference type="GO" id="GO:0005615">
    <property type="term" value="C:extracellular space"/>
    <property type="evidence" value="ECO:0007669"/>
    <property type="project" value="InterPro"/>
</dbReference>
<accession>A0A1I2ENX2</accession>
<evidence type="ECO:0000313" key="6">
    <source>
        <dbReference type="Proteomes" id="UP000181976"/>
    </source>
</evidence>
<dbReference type="CDD" id="cd02891">
    <property type="entry name" value="A2M_like"/>
    <property type="match status" value="1"/>
</dbReference>
<dbReference type="InterPro" id="IPR041462">
    <property type="entry name" value="Bact_A2M_MG6"/>
</dbReference>
<dbReference type="Pfam" id="PF17962">
    <property type="entry name" value="bMG6"/>
    <property type="match status" value="1"/>
</dbReference>
<proteinExistence type="inferred from homology"/>
<dbReference type="InterPro" id="IPR013783">
    <property type="entry name" value="Ig-like_fold"/>
</dbReference>
<dbReference type="Pfam" id="PF00207">
    <property type="entry name" value="A2M"/>
    <property type="match status" value="1"/>
</dbReference>
<evidence type="ECO:0000256" key="1">
    <source>
        <dbReference type="ARBA" id="ARBA00010556"/>
    </source>
</evidence>
<dbReference type="STRING" id="385682.SAMN05444380_12336"/>
<keyword evidence="6" id="KW-1185">Reference proteome</keyword>
<dbReference type="Pfam" id="PF07678">
    <property type="entry name" value="TED_complement"/>
    <property type="match status" value="1"/>
</dbReference>